<dbReference type="InterPro" id="IPR007110">
    <property type="entry name" value="Ig-like_dom"/>
</dbReference>
<evidence type="ECO:0000259" key="2">
    <source>
        <dbReference type="PROSITE" id="PS50835"/>
    </source>
</evidence>
<feature type="domain" description="Ig-like" evidence="2">
    <location>
        <begin position="92"/>
        <end position="189"/>
    </location>
</feature>
<dbReference type="Ensembl" id="ENSCVAT00000030021.1">
    <property type="protein sequence ID" value="ENSCVAP00000011659.1"/>
    <property type="gene ID" value="ENSCVAG00000013959.1"/>
</dbReference>
<dbReference type="GeneTree" id="ENSGT00940000168894"/>
<dbReference type="Pfam" id="PF07654">
    <property type="entry name" value="C1-set"/>
    <property type="match status" value="1"/>
</dbReference>
<dbReference type="PROSITE" id="PS50835">
    <property type="entry name" value="IG_LIKE"/>
    <property type="match status" value="1"/>
</dbReference>
<accession>A0A3Q2D0H2</accession>
<sequence length="204" mass="22913">GQYLALAFSLVVSLGKTLHLHCLLMVVRGTGGSSIRQPGFSYLYCKGVNTFPSSVASRIRVNPEQSWKLLLTVFLCCLLIMSLCKTETLKEPVVTVCPVKTEPSEEGKTALMCLASDMFPPVVQISWKRQEKNSQLEQQPPAKERQVEVSGSQRSAMVWMVNDEDLYSYEYICEVEHIKGNVRKKTQIKGMKAEIQFLVKTGTF</sequence>
<dbReference type="InterPro" id="IPR003597">
    <property type="entry name" value="Ig_C1-set"/>
</dbReference>
<evidence type="ECO:0000313" key="3">
    <source>
        <dbReference type="Ensembl" id="ENSCVAP00000011659.1"/>
    </source>
</evidence>
<reference evidence="3" key="1">
    <citation type="submission" date="2025-08" db="UniProtKB">
        <authorList>
            <consortium name="Ensembl"/>
        </authorList>
    </citation>
    <scope>IDENTIFICATION</scope>
</reference>
<dbReference type="InterPro" id="IPR013783">
    <property type="entry name" value="Ig-like_fold"/>
</dbReference>
<name>A0A3Q2D0H2_CYPVA</name>
<evidence type="ECO:0000313" key="4">
    <source>
        <dbReference type="Proteomes" id="UP000265020"/>
    </source>
</evidence>
<protein>
    <recommendedName>
        <fullName evidence="2">Ig-like domain-containing protein</fullName>
    </recommendedName>
</protein>
<dbReference type="InterPro" id="IPR036179">
    <property type="entry name" value="Ig-like_dom_sf"/>
</dbReference>
<proteinExistence type="predicted"/>
<keyword evidence="4" id="KW-1185">Reference proteome</keyword>
<feature type="chain" id="PRO_5018790442" description="Ig-like domain-containing protein" evidence="1">
    <location>
        <begin position="33"/>
        <end position="204"/>
    </location>
</feature>
<keyword evidence="1" id="KW-0732">Signal</keyword>
<dbReference type="AlphaFoldDB" id="A0A3Q2D0H2"/>
<dbReference type="Proteomes" id="UP000265020">
    <property type="component" value="Unassembled WGS sequence"/>
</dbReference>
<feature type="signal peptide" evidence="1">
    <location>
        <begin position="1"/>
        <end position="32"/>
    </location>
</feature>
<organism evidence="3 4">
    <name type="scientific">Cyprinodon variegatus</name>
    <name type="common">Sheepshead minnow</name>
    <dbReference type="NCBI Taxonomy" id="28743"/>
    <lineage>
        <taxon>Eukaryota</taxon>
        <taxon>Metazoa</taxon>
        <taxon>Chordata</taxon>
        <taxon>Craniata</taxon>
        <taxon>Vertebrata</taxon>
        <taxon>Euteleostomi</taxon>
        <taxon>Actinopterygii</taxon>
        <taxon>Neopterygii</taxon>
        <taxon>Teleostei</taxon>
        <taxon>Neoteleostei</taxon>
        <taxon>Acanthomorphata</taxon>
        <taxon>Ovalentaria</taxon>
        <taxon>Atherinomorphae</taxon>
        <taxon>Cyprinodontiformes</taxon>
        <taxon>Cyprinodontidae</taxon>
        <taxon>Cyprinodon</taxon>
    </lineage>
</organism>
<dbReference type="Gene3D" id="2.60.40.10">
    <property type="entry name" value="Immunoglobulins"/>
    <property type="match status" value="1"/>
</dbReference>
<reference evidence="3" key="2">
    <citation type="submission" date="2025-09" db="UniProtKB">
        <authorList>
            <consortium name="Ensembl"/>
        </authorList>
    </citation>
    <scope>IDENTIFICATION</scope>
</reference>
<dbReference type="SUPFAM" id="SSF48726">
    <property type="entry name" value="Immunoglobulin"/>
    <property type="match status" value="1"/>
</dbReference>
<evidence type="ECO:0000256" key="1">
    <source>
        <dbReference type="SAM" id="SignalP"/>
    </source>
</evidence>